<dbReference type="PANTHER" id="PTHR43037:SF1">
    <property type="entry name" value="BLL1128 PROTEIN"/>
    <property type="match status" value="1"/>
</dbReference>
<dbReference type="Gene3D" id="3.40.50.1820">
    <property type="entry name" value="alpha/beta hydrolase"/>
    <property type="match status" value="1"/>
</dbReference>
<evidence type="ECO:0008006" key="6">
    <source>
        <dbReference type="Google" id="ProtNLM"/>
    </source>
</evidence>
<evidence type="ECO:0000256" key="3">
    <source>
        <dbReference type="SAM" id="MobiDB-lite"/>
    </source>
</evidence>
<evidence type="ECO:0000256" key="2">
    <source>
        <dbReference type="ARBA" id="ARBA00022801"/>
    </source>
</evidence>
<dbReference type="EMBL" id="CP032405">
    <property type="protein sequence ID" value="QRF51939.1"/>
    <property type="molecule type" value="Genomic_DNA"/>
</dbReference>
<accession>A0ABX7EV10</accession>
<protein>
    <recommendedName>
        <fullName evidence="6">PHB depolymerase family esterase</fullName>
    </recommendedName>
</protein>
<keyword evidence="5" id="KW-1185">Reference proteome</keyword>
<dbReference type="InterPro" id="IPR010126">
    <property type="entry name" value="Esterase_phb"/>
</dbReference>
<dbReference type="Proteomes" id="UP000596351">
    <property type="component" value="Chromosome"/>
</dbReference>
<proteinExistence type="predicted"/>
<dbReference type="InterPro" id="IPR029058">
    <property type="entry name" value="AB_hydrolase_fold"/>
</dbReference>
<name>A0ABX7EV10_9HYPH</name>
<keyword evidence="2" id="KW-0378">Hydrolase</keyword>
<dbReference type="RefSeq" id="WP_203013002.1">
    <property type="nucleotide sequence ID" value="NZ_CP032405.1"/>
</dbReference>
<dbReference type="PANTHER" id="PTHR43037">
    <property type="entry name" value="UNNAMED PRODUCT-RELATED"/>
    <property type="match status" value="1"/>
</dbReference>
<dbReference type="InterPro" id="IPR050955">
    <property type="entry name" value="Plant_Biomass_Hydrol_Est"/>
</dbReference>
<dbReference type="Pfam" id="PF10503">
    <property type="entry name" value="Esterase_PHB"/>
    <property type="match status" value="1"/>
</dbReference>
<dbReference type="NCBIfam" id="TIGR01840">
    <property type="entry name" value="esterase_phb"/>
    <property type="match status" value="1"/>
</dbReference>
<sequence>MRSISDTIERLARARAQTHGAVDQPNKLTRLADPAQNPGQLTGWYQCPDSPASPPALVVVLHGCTQSAAAYDHGSGWSRLADDYGFAVLFPEQSRQNNANLCFNWFQSNDVTRDEGEILSIREMIASMIDLHGVDPRRVFVTGLSAGGAMANALLASYPEVFTGGAIIAGLPFGVASTVPEAFDRMRGHGLPSSTMLDAKLRNASAHEGPWPTVSVWHGTTDNTVSDANSRAIIDQWLGVHGADVGSSEAQLLDGGHALETWKDASGRDAIEHYRIVGMGHGTPVDAASGYGRPAAHMLDAGISSTVHIARAWGLTPSFERRGTATERDTACVAPRQSEPSKPDSIQEVIESALRASGLMR</sequence>
<keyword evidence="1" id="KW-0732">Signal</keyword>
<evidence type="ECO:0000313" key="5">
    <source>
        <dbReference type="Proteomes" id="UP000596351"/>
    </source>
</evidence>
<evidence type="ECO:0000313" key="4">
    <source>
        <dbReference type="EMBL" id="QRF51939.1"/>
    </source>
</evidence>
<evidence type="ECO:0000256" key="1">
    <source>
        <dbReference type="ARBA" id="ARBA00022729"/>
    </source>
</evidence>
<dbReference type="SUPFAM" id="SSF53474">
    <property type="entry name" value="alpha/beta-Hydrolases"/>
    <property type="match status" value="2"/>
</dbReference>
<organism evidence="4 5">
    <name type="scientific">Rhizobium rosettiformans</name>
    <dbReference type="NCBI Taxonomy" id="1368430"/>
    <lineage>
        <taxon>Bacteria</taxon>
        <taxon>Pseudomonadati</taxon>
        <taxon>Pseudomonadota</taxon>
        <taxon>Alphaproteobacteria</taxon>
        <taxon>Hyphomicrobiales</taxon>
        <taxon>Rhizobiaceae</taxon>
        <taxon>Rhizobium/Agrobacterium group</taxon>
        <taxon>Rhizobium</taxon>
    </lineage>
</organism>
<gene>
    <name evidence="4" type="ORF">D4A92_11080</name>
</gene>
<feature type="region of interest" description="Disordered" evidence="3">
    <location>
        <begin position="324"/>
        <end position="344"/>
    </location>
</feature>
<reference evidence="4 5" key="1">
    <citation type="submission" date="2018-09" db="EMBL/GenBank/DDBJ databases">
        <title>Rhizobium sp. MAE2-X.</title>
        <authorList>
            <person name="Lee Y."/>
            <person name="Jeon C.O."/>
        </authorList>
    </citation>
    <scope>NUCLEOTIDE SEQUENCE [LARGE SCALE GENOMIC DNA]</scope>
    <source>
        <strain evidence="4 5">MAE2-X</strain>
    </source>
</reference>